<proteinExistence type="predicted"/>
<dbReference type="EnsemblBacteria" id="ADF65021">
    <property type="protein sequence ID" value="ADF65021"/>
    <property type="gene ID" value="ECL_B059"/>
</dbReference>
<dbReference type="HOGENOM" id="CLU_2537253_0_0_6"/>
<keyword evidence="2" id="KW-1185">Reference proteome</keyword>
<sequence>MIKINIIKKLIRLMKYLLMYQWLKLIIRSRERGLIKSGFANQSSGQGYKLYVLLYLKLRLTRLRLVQPTPCQERISWHDAGLR</sequence>
<evidence type="ECO:0000313" key="1">
    <source>
        <dbReference type="EMBL" id="ADF65021.1"/>
    </source>
</evidence>
<reference evidence="1 2" key="1">
    <citation type="journal article" date="2010" name="J. Bacteriol.">
        <title>Complete genome sequence of Enterobacter cloacae subsp. cloacae type strain ATCC 13047.</title>
        <authorList>
            <person name="Ren Y."/>
            <person name="Ren Y."/>
            <person name="Zhou Z."/>
            <person name="Guo X."/>
            <person name="Li Y."/>
            <person name="Feng L."/>
            <person name="Wang L."/>
        </authorList>
    </citation>
    <scope>NUCLEOTIDE SEQUENCE [LARGE SCALE GENOMIC DNA]</scope>
    <source>
        <strain evidence="2">ATCC 13047 / DSM 30054 / NBRC 13535 / NCTC 10005 / WDCM 00083 / NCDC 279-56</strain>
        <plasmid evidence="1">pECL_B</plasmid>
    </source>
</reference>
<gene>
    <name evidence="1" type="ordered locus">ECL_B059</name>
</gene>
<name>A0A0H3CT04_ENTCC</name>
<organism evidence="1 2">
    <name type="scientific">Enterobacter cloacae subsp. cloacae (strain ATCC 13047 / DSM 30054 / NBRC 13535 / NCTC 10005 / WDCM 00083 / NCDC 279-56)</name>
    <dbReference type="NCBI Taxonomy" id="716541"/>
    <lineage>
        <taxon>Bacteria</taxon>
        <taxon>Pseudomonadati</taxon>
        <taxon>Pseudomonadota</taxon>
        <taxon>Gammaproteobacteria</taxon>
        <taxon>Enterobacterales</taxon>
        <taxon>Enterobacteriaceae</taxon>
        <taxon>Enterobacter</taxon>
        <taxon>Enterobacter cloacae complex</taxon>
    </lineage>
</organism>
<geneLocation type="plasmid" evidence="1 2">
    <name>pECL_B</name>
</geneLocation>
<dbReference type="EMBL" id="CP001920">
    <property type="protein sequence ID" value="ADF65021.1"/>
    <property type="molecule type" value="Genomic_DNA"/>
</dbReference>
<accession>A0A0H3CT04</accession>
<evidence type="ECO:0000313" key="2">
    <source>
        <dbReference type="Proteomes" id="UP000002363"/>
    </source>
</evidence>
<protein>
    <submittedName>
        <fullName evidence="1">Uncharacterized protein</fullName>
    </submittedName>
</protein>
<dbReference type="AlphaFoldDB" id="A0A0H3CT04"/>
<dbReference type="Proteomes" id="UP000002363">
    <property type="component" value="Plasmid pECL_B"/>
</dbReference>
<dbReference type="KEGG" id="enc:ECL_B059"/>
<keyword evidence="1" id="KW-0614">Plasmid</keyword>